<gene>
    <name evidence="1" type="ORF">RPIT_01280</name>
</gene>
<sequence length="139" mass="15472">MQRYLWLVVLVAGGLLAWSLRQEPLSALLAVLLTAAAAWWLSPLAHGTSRKHRDVIDLPDGERRVIVYWRPGCIFCERLRGGLGEDAKRVHWVNIWQDAEAAEFVRSVNDGNEVVPTVVIDGVAHTNPDPRAVRDALSS</sequence>
<dbReference type="PROSITE" id="PS51354">
    <property type="entry name" value="GLUTAREDOXIN_2"/>
    <property type="match status" value="1"/>
</dbReference>
<reference evidence="1 2" key="1">
    <citation type="journal article" date="2016" name="Int. J. Syst. Evol. Microbiol.">
        <title>Tessaracoccus flavus sp. nov., isolated from the drainage system of a lindane-producing factory.</title>
        <authorList>
            <person name="Kumari R."/>
            <person name="Singh P."/>
            <person name="Schumann P."/>
            <person name="Lal R."/>
        </authorList>
    </citation>
    <scope>NUCLEOTIDE SEQUENCE [LARGE SCALE GENOMIC DNA]</scope>
    <source>
        <strain evidence="1 2">RP1T</strain>
    </source>
</reference>
<dbReference type="AlphaFoldDB" id="A0A1Q2CBY9"/>
<dbReference type="Pfam" id="PF00462">
    <property type="entry name" value="Glutaredoxin"/>
    <property type="match status" value="1"/>
</dbReference>
<dbReference type="InterPro" id="IPR036249">
    <property type="entry name" value="Thioredoxin-like_sf"/>
</dbReference>
<dbReference type="OrthoDB" id="8991911at2"/>
<accession>A0A1Q2CBY9</accession>
<dbReference type="STRING" id="1610493.RPIT_01280"/>
<dbReference type="Gene3D" id="3.40.30.10">
    <property type="entry name" value="Glutaredoxin"/>
    <property type="match status" value="1"/>
</dbReference>
<keyword evidence="2" id="KW-1185">Reference proteome</keyword>
<proteinExistence type="predicted"/>
<evidence type="ECO:0000313" key="2">
    <source>
        <dbReference type="Proteomes" id="UP000188324"/>
    </source>
</evidence>
<dbReference type="KEGG" id="tfl:RPIT_01280"/>
<evidence type="ECO:0000313" key="1">
    <source>
        <dbReference type="EMBL" id="AQP43617.1"/>
    </source>
</evidence>
<name>A0A1Q2CBY9_9ACTN</name>
<dbReference type="EMBL" id="CP019605">
    <property type="protein sequence ID" value="AQP43617.1"/>
    <property type="molecule type" value="Genomic_DNA"/>
</dbReference>
<dbReference type="SUPFAM" id="SSF52833">
    <property type="entry name" value="Thioredoxin-like"/>
    <property type="match status" value="1"/>
</dbReference>
<dbReference type="Proteomes" id="UP000188324">
    <property type="component" value="Chromosome"/>
</dbReference>
<dbReference type="InterPro" id="IPR002109">
    <property type="entry name" value="Glutaredoxin"/>
</dbReference>
<protein>
    <submittedName>
        <fullName evidence="1">Uncharacterized protein</fullName>
    </submittedName>
</protein>
<dbReference type="RefSeq" id="WP_077339784.1">
    <property type="nucleotide sequence ID" value="NZ_CP019605.1"/>
</dbReference>
<organism evidence="1 2">
    <name type="scientific">Tessaracoccus flavus</name>
    <dbReference type="NCBI Taxonomy" id="1610493"/>
    <lineage>
        <taxon>Bacteria</taxon>
        <taxon>Bacillati</taxon>
        <taxon>Actinomycetota</taxon>
        <taxon>Actinomycetes</taxon>
        <taxon>Propionibacteriales</taxon>
        <taxon>Propionibacteriaceae</taxon>
        <taxon>Tessaracoccus</taxon>
    </lineage>
</organism>